<evidence type="ECO:0000256" key="6">
    <source>
        <dbReference type="SAM" id="Phobius"/>
    </source>
</evidence>
<dbReference type="InterPro" id="IPR050645">
    <property type="entry name" value="Histidine_acid_phosphatase"/>
</dbReference>
<sequence length="565" mass="62401">MLPGFMMKLLSQHRVLYCYLILSVWIFLMVGGMYKYIGTEDGAQGYKHSSNDIFVRGFPKDLKPEIKGRRIYRLCNPPEDINLGSEGQVDENYTLVGAVVFLRHGDRGPLMHVRNISNVNCAGDLLSPDITNGDWDAGYAAYEAFLQNASIAAGLGGGGGGGTDKLSSNFLWQLLGPFHAFPLVPPSSGECSLGQLTPVGVTQLLRTGHILKAAYAEKLGIGKGSLTAEDVVVYSTHYRRTFQSALAFLYSFLSLEDLHKVTLRPSQSLAFCFSDCACPAAEKYRHQVSVEAAEHFRSHPAVMKLVRSAASIVYESPDKTLLSDPHALRDALLAYVCHGAPLPCIDVGLLNKEVCVRPEQVTSLFAYTEWEERLYVKSQSLKRSCLLRAYGLLRSVVGYLLKMVSEGKPRIVIYSGHDKTLQYLTGALGIIAETAAPHYASRLVLEVYRNRNTEQVSTGEPTGSSQHEEGPAAKDYFFRLVFNGRDLTNHVVCCRRGGSTVVNPHSHHSAHTEDIDPALNISSSSHRRNNSSYLCPIESIVRFLHDDYFVPFNASNFKDACTNHL</sequence>
<gene>
    <name evidence="7" type="ORF">ONE63_002570</name>
</gene>
<dbReference type="GO" id="GO:0005794">
    <property type="term" value="C:Golgi apparatus"/>
    <property type="evidence" value="ECO:0007669"/>
    <property type="project" value="TreeGrafter"/>
</dbReference>
<dbReference type="InterPro" id="IPR029033">
    <property type="entry name" value="His_PPase_superfam"/>
</dbReference>
<dbReference type="GO" id="GO:0006024">
    <property type="term" value="P:glycosaminoglycan biosynthetic process"/>
    <property type="evidence" value="ECO:0007669"/>
    <property type="project" value="TreeGrafter"/>
</dbReference>
<reference evidence="7" key="1">
    <citation type="submission" date="2022-12" db="EMBL/GenBank/DDBJ databases">
        <title>Chromosome-level genome assembly of the bean flower thrips Megalurothrips usitatus.</title>
        <authorList>
            <person name="Ma L."/>
            <person name="Liu Q."/>
            <person name="Li H."/>
            <person name="Cai W."/>
        </authorList>
    </citation>
    <scope>NUCLEOTIDE SEQUENCE</scope>
    <source>
        <strain evidence="7">Cailab_2022a</strain>
    </source>
</reference>
<keyword evidence="6" id="KW-0812">Transmembrane</keyword>
<dbReference type="EMBL" id="JAPTSV010000012">
    <property type="protein sequence ID" value="KAJ1522267.1"/>
    <property type="molecule type" value="Genomic_DNA"/>
</dbReference>
<dbReference type="GO" id="GO:0016791">
    <property type="term" value="F:phosphatase activity"/>
    <property type="evidence" value="ECO:0007669"/>
    <property type="project" value="TreeGrafter"/>
</dbReference>
<dbReference type="PANTHER" id="PTHR11567:SF110">
    <property type="entry name" value="2-PHOSPHOXYLOSE PHOSPHATASE 1"/>
    <property type="match status" value="1"/>
</dbReference>
<dbReference type="Proteomes" id="UP001075354">
    <property type="component" value="Chromosome 12"/>
</dbReference>
<comment type="catalytic activity">
    <reaction evidence="3">
        <text>3-O-[beta-D-GlcA-(1-&gt;3)-beta-D-Gal-(1-&gt;3)-beta-D-Gal-(1-&gt;4)-beta-D-2-O-P-Xyl]-L-seryl-[protein] + H2O = 3-O-(beta-D-GlcA-(1-&gt;3)-beta-D-Gal-(1-&gt;3)-beta-D-Gal-(1-&gt;4)-beta-D-Xyl)-L-seryl-[protein] + phosphate</text>
        <dbReference type="Rhea" id="RHEA:56512"/>
        <dbReference type="Rhea" id="RHEA-COMP:12573"/>
        <dbReference type="Rhea" id="RHEA-COMP:14559"/>
        <dbReference type="ChEBI" id="CHEBI:15377"/>
        <dbReference type="ChEBI" id="CHEBI:43474"/>
        <dbReference type="ChEBI" id="CHEBI:132093"/>
        <dbReference type="ChEBI" id="CHEBI:140495"/>
    </reaction>
</comment>
<evidence type="ECO:0000313" key="7">
    <source>
        <dbReference type="EMBL" id="KAJ1522267.1"/>
    </source>
</evidence>
<feature type="transmembrane region" description="Helical" evidence="6">
    <location>
        <begin position="16"/>
        <end position="37"/>
    </location>
</feature>
<dbReference type="CDD" id="cd07061">
    <property type="entry name" value="HP_HAP_like"/>
    <property type="match status" value="1"/>
</dbReference>
<keyword evidence="8" id="KW-1185">Reference proteome</keyword>
<dbReference type="GO" id="GO:0050650">
    <property type="term" value="P:chondroitin sulfate proteoglycan biosynthetic process"/>
    <property type="evidence" value="ECO:0007669"/>
    <property type="project" value="TreeGrafter"/>
</dbReference>
<dbReference type="AlphaFoldDB" id="A0AAV7XCM8"/>
<evidence type="ECO:0000313" key="8">
    <source>
        <dbReference type="Proteomes" id="UP001075354"/>
    </source>
</evidence>
<keyword evidence="6" id="KW-1133">Transmembrane helix</keyword>
<dbReference type="Pfam" id="PF00328">
    <property type="entry name" value="His_Phos_2"/>
    <property type="match status" value="1"/>
</dbReference>
<protein>
    <recommendedName>
        <fullName evidence="4">2-phosphoxylose phosphatase 1</fullName>
    </recommendedName>
    <alternativeName>
        <fullName evidence="5">Acid phosphatase-like protein 2</fullName>
    </alternativeName>
</protein>
<evidence type="ECO:0000256" key="3">
    <source>
        <dbReference type="ARBA" id="ARBA00036311"/>
    </source>
</evidence>
<evidence type="ECO:0000256" key="4">
    <source>
        <dbReference type="ARBA" id="ARBA00040357"/>
    </source>
</evidence>
<keyword evidence="2" id="KW-0378">Hydrolase</keyword>
<evidence type="ECO:0000256" key="2">
    <source>
        <dbReference type="ARBA" id="ARBA00022801"/>
    </source>
</evidence>
<dbReference type="Gene3D" id="3.40.50.1240">
    <property type="entry name" value="Phosphoglycerate mutase-like"/>
    <property type="match status" value="1"/>
</dbReference>
<comment type="similarity">
    <text evidence="1">Belongs to the histidine acid phosphatase family.</text>
</comment>
<name>A0AAV7XCM8_9NEOP</name>
<dbReference type="SUPFAM" id="SSF53254">
    <property type="entry name" value="Phosphoglycerate mutase-like"/>
    <property type="match status" value="1"/>
</dbReference>
<organism evidence="7 8">
    <name type="scientific">Megalurothrips usitatus</name>
    <name type="common">bean blossom thrips</name>
    <dbReference type="NCBI Taxonomy" id="439358"/>
    <lineage>
        <taxon>Eukaryota</taxon>
        <taxon>Metazoa</taxon>
        <taxon>Ecdysozoa</taxon>
        <taxon>Arthropoda</taxon>
        <taxon>Hexapoda</taxon>
        <taxon>Insecta</taxon>
        <taxon>Pterygota</taxon>
        <taxon>Neoptera</taxon>
        <taxon>Paraneoptera</taxon>
        <taxon>Thysanoptera</taxon>
        <taxon>Terebrantia</taxon>
        <taxon>Thripoidea</taxon>
        <taxon>Thripidae</taxon>
        <taxon>Megalurothrips</taxon>
    </lineage>
</organism>
<dbReference type="InterPro" id="IPR000560">
    <property type="entry name" value="His_Pase_clade-2"/>
</dbReference>
<proteinExistence type="inferred from homology"/>
<comment type="caution">
    <text evidence="7">The sequence shown here is derived from an EMBL/GenBank/DDBJ whole genome shotgun (WGS) entry which is preliminary data.</text>
</comment>
<accession>A0AAV7XCM8</accession>
<dbReference type="PANTHER" id="PTHR11567">
    <property type="entry name" value="ACID PHOSPHATASE-RELATED"/>
    <property type="match status" value="1"/>
</dbReference>
<evidence type="ECO:0000256" key="1">
    <source>
        <dbReference type="ARBA" id="ARBA00005375"/>
    </source>
</evidence>
<evidence type="ECO:0000256" key="5">
    <source>
        <dbReference type="ARBA" id="ARBA00041499"/>
    </source>
</evidence>
<keyword evidence="6" id="KW-0472">Membrane</keyword>